<accession>A0A814JEA3</accession>
<keyword evidence="9" id="KW-0325">Glycoprotein</keyword>
<dbReference type="OrthoDB" id="427096at2759"/>
<keyword evidence="15" id="KW-1185">Reference proteome</keyword>
<evidence type="ECO:0000256" key="7">
    <source>
        <dbReference type="ARBA" id="ARBA00022989"/>
    </source>
</evidence>
<dbReference type="GO" id="GO:0032580">
    <property type="term" value="C:Golgi cisterna membrane"/>
    <property type="evidence" value="ECO:0007669"/>
    <property type="project" value="UniProtKB-SubCell"/>
</dbReference>
<protein>
    <recommendedName>
        <fullName evidence="11">Fucosyltransferase</fullName>
        <ecNumber evidence="11">2.4.1.-</ecNumber>
    </recommendedName>
</protein>
<dbReference type="EMBL" id="CAJOBC010003937">
    <property type="protein sequence ID" value="CAF3807512.1"/>
    <property type="molecule type" value="Genomic_DNA"/>
</dbReference>
<comment type="similarity">
    <text evidence="2 11">Belongs to the glycosyltransferase 10 family.</text>
</comment>
<comment type="subcellular location">
    <subcellularLocation>
        <location evidence="10">Endomembrane system</location>
        <topology evidence="10">Single-pass type II membrane protein</topology>
    </subcellularLocation>
    <subcellularLocation>
        <location evidence="11">Golgi apparatus</location>
        <location evidence="11">Golgi stack membrane</location>
        <topology evidence="11">Single-pass type II membrane protein</topology>
    </subcellularLocation>
</comment>
<dbReference type="InterPro" id="IPR001503">
    <property type="entry name" value="Glyco_trans_10"/>
</dbReference>
<reference evidence="13" key="1">
    <citation type="submission" date="2021-02" db="EMBL/GenBank/DDBJ databases">
        <authorList>
            <person name="Nowell W R."/>
        </authorList>
    </citation>
    <scope>NUCLEOTIDE SEQUENCE</scope>
</reference>
<dbReference type="PANTHER" id="PTHR11929">
    <property type="entry name" value="ALPHA- 1,3 -FUCOSYLTRANSFERASE"/>
    <property type="match status" value="1"/>
</dbReference>
<dbReference type="EC" id="2.4.1.-" evidence="11"/>
<dbReference type="Gene3D" id="3.40.50.11660">
    <property type="entry name" value="Glycosyl transferase family 10, C-terminal domain"/>
    <property type="match status" value="1"/>
</dbReference>
<dbReference type="Proteomes" id="UP000663829">
    <property type="component" value="Unassembled WGS sequence"/>
</dbReference>
<keyword evidence="8" id="KW-0472">Membrane</keyword>
<keyword evidence="4 11" id="KW-0808">Transferase</keyword>
<evidence type="ECO:0000256" key="2">
    <source>
        <dbReference type="ARBA" id="ARBA00008919"/>
    </source>
</evidence>
<keyword evidence="5 11" id="KW-0812">Transmembrane</keyword>
<evidence type="ECO:0000256" key="4">
    <source>
        <dbReference type="ARBA" id="ARBA00022679"/>
    </source>
</evidence>
<evidence type="ECO:0000256" key="3">
    <source>
        <dbReference type="ARBA" id="ARBA00022676"/>
    </source>
</evidence>
<evidence type="ECO:0000256" key="9">
    <source>
        <dbReference type="ARBA" id="ARBA00023180"/>
    </source>
</evidence>
<evidence type="ECO:0000256" key="5">
    <source>
        <dbReference type="ARBA" id="ARBA00022692"/>
    </source>
</evidence>
<evidence type="ECO:0000259" key="12">
    <source>
        <dbReference type="Pfam" id="PF00852"/>
    </source>
</evidence>
<evidence type="ECO:0000313" key="14">
    <source>
        <dbReference type="EMBL" id="CAF3807512.1"/>
    </source>
</evidence>
<dbReference type="GO" id="GO:0046920">
    <property type="term" value="F:alpha-(1-&gt;3)-fucosyltransferase activity"/>
    <property type="evidence" value="ECO:0007669"/>
    <property type="project" value="TreeGrafter"/>
</dbReference>
<evidence type="ECO:0000256" key="8">
    <source>
        <dbReference type="ARBA" id="ARBA00023136"/>
    </source>
</evidence>
<keyword evidence="6" id="KW-0735">Signal-anchor</keyword>
<dbReference type="Pfam" id="PF00852">
    <property type="entry name" value="Glyco_transf_10"/>
    <property type="match status" value="1"/>
</dbReference>
<evidence type="ECO:0000256" key="1">
    <source>
        <dbReference type="ARBA" id="ARBA00004922"/>
    </source>
</evidence>
<comment type="caution">
    <text evidence="13">The sequence shown here is derived from an EMBL/GenBank/DDBJ whole genome shotgun (WGS) entry which is preliminary data.</text>
</comment>
<dbReference type="EMBL" id="CAJNOQ010003936">
    <property type="protein sequence ID" value="CAF1036878.1"/>
    <property type="molecule type" value="Genomic_DNA"/>
</dbReference>
<gene>
    <name evidence="13" type="ORF">GPM918_LOCUS15573</name>
    <name evidence="14" type="ORF">SRO942_LOCUS15579</name>
</gene>
<keyword evidence="11" id="KW-0333">Golgi apparatus</keyword>
<proteinExistence type="inferred from homology"/>
<dbReference type="Proteomes" id="UP000681722">
    <property type="component" value="Unassembled WGS sequence"/>
</dbReference>
<evidence type="ECO:0000256" key="10">
    <source>
        <dbReference type="ARBA" id="ARBA00060399"/>
    </source>
</evidence>
<dbReference type="FunFam" id="3.40.50.11660:FF:000002">
    <property type="entry name" value="Alpha-(1,3)-fucosyltransferase"/>
    <property type="match status" value="1"/>
</dbReference>
<evidence type="ECO:0000313" key="15">
    <source>
        <dbReference type="Proteomes" id="UP000663829"/>
    </source>
</evidence>
<name>A0A814JEA3_9BILA</name>
<dbReference type="SUPFAM" id="SSF53756">
    <property type="entry name" value="UDP-Glycosyltransferase/glycogen phosphorylase"/>
    <property type="match status" value="1"/>
</dbReference>
<dbReference type="UniPathway" id="UPA00378"/>
<dbReference type="PANTHER" id="PTHR11929:SF194">
    <property type="entry name" value="ALPHA-(1,3)-FUCOSYLTRANSFERASE 10"/>
    <property type="match status" value="1"/>
</dbReference>
<dbReference type="AlphaFoldDB" id="A0A814JEA3"/>
<evidence type="ECO:0000313" key="13">
    <source>
        <dbReference type="EMBL" id="CAF1036878.1"/>
    </source>
</evidence>
<feature type="domain" description="Fucosyltransferase C-terminal" evidence="12">
    <location>
        <begin position="234"/>
        <end position="377"/>
    </location>
</feature>
<comment type="pathway">
    <text evidence="1">Protein modification; protein glycosylation.</text>
</comment>
<keyword evidence="7" id="KW-1133">Transmembrane helix</keyword>
<organism evidence="13 15">
    <name type="scientific">Didymodactylos carnosus</name>
    <dbReference type="NCBI Taxonomy" id="1234261"/>
    <lineage>
        <taxon>Eukaryota</taxon>
        <taxon>Metazoa</taxon>
        <taxon>Spiralia</taxon>
        <taxon>Gnathifera</taxon>
        <taxon>Rotifera</taxon>
        <taxon>Eurotatoria</taxon>
        <taxon>Bdelloidea</taxon>
        <taxon>Philodinida</taxon>
        <taxon>Philodinidae</taxon>
        <taxon>Didymodactylos</taxon>
    </lineage>
</organism>
<dbReference type="InterPro" id="IPR055270">
    <property type="entry name" value="Glyco_tran_10_C"/>
</dbReference>
<evidence type="ECO:0000256" key="11">
    <source>
        <dbReference type="RuleBase" id="RU003832"/>
    </source>
</evidence>
<sequence>MRSTVKRCLLILILFASLFNLYILTNIYFNRTSLSSSTSATFILKSFQQRPTEQEKEENQRVNVKNALNENEFIILDWTGKEHIFREEDSISCDFSSISDSYCITKFSNLSSSRLSQRLIARCQKLKSLKVRWTDDQSRLSIADLISYHSIHLPSSQLPELVRTNDRQQYSMVYVLESEVHSSGGSDWHEIDFPMWYNLNRSYPEPATYFDLNSYLTDLFRPVKVEFEKKNSVPLVWIISNCNAYNGRQYFIRDLMHYIKVDSYGSCLNNIHSDDAQNRQKGNHELYSKYKFVISIENSNCEDYVTEKLIDAISSTSIPIVASRSNIPNYDRFLPTKSYINIYDYQSTEEFAMYLNYLANNKTAHDEYLWFRAKKKEQLPQTGNLTANILYAENILGTNSTMRRWLIEKERSINKYCKVVEYIHTTYWSLIYKRRRYNRPLVDDICLPSNDIQTYFQKKTNSNNAK</sequence>
<dbReference type="InterPro" id="IPR038577">
    <property type="entry name" value="GT10-like_C_sf"/>
</dbReference>
<keyword evidence="3 11" id="KW-0328">Glycosyltransferase</keyword>
<evidence type="ECO:0000256" key="6">
    <source>
        <dbReference type="ARBA" id="ARBA00022968"/>
    </source>
</evidence>